<dbReference type="OrthoDB" id="3512640at2759"/>
<dbReference type="PROSITE" id="PS00868">
    <property type="entry name" value="CYS_MET_METAB_PP"/>
    <property type="match status" value="1"/>
</dbReference>
<evidence type="ECO:0000256" key="1">
    <source>
        <dbReference type="ARBA" id="ARBA00001933"/>
    </source>
</evidence>
<evidence type="ECO:0000313" key="4">
    <source>
        <dbReference type="EMBL" id="PRP83892.1"/>
    </source>
</evidence>
<keyword evidence="5" id="KW-1185">Reference proteome</keyword>
<dbReference type="InParanoid" id="A0A2P6NIX6"/>
<dbReference type="Gene3D" id="3.40.640.10">
    <property type="entry name" value="Type I PLP-dependent aspartate aminotransferase-like (Major domain)"/>
    <property type="match status" value="1"/>
</dbReference>
<evidence type="ECO:0000256" key="3">
    <source>
        <dbReference type="RuleBase" id="RU362118"/>
    </source>
</evidence>
<dbReference type="SUPFAM" id="SSF53383">
    <property type="entry name" value="PLP-dependent transferases"/>
    <property type="match status" value="1"/>
</dbReference>
<dbReference type="Pfam" id="PF01053">
    <property type="entry name" value="Cys_Met_Meta_PP"/>
    <property type="match status" value="1"/>
</dbReference>
<dbReference type="Proteomes" id="UP000241769">
    <property type="component" value="Unassembled WGS sequence"/>
</dbReference>
<comment type="similarity">
    <text evidence="3">Belongs to the trans-sulfuration enzymes family.</text>
</comment>
<keyword evidence="2 3" id="KW-0663">Pyridoxal phosphate</keyword>
<dbReference type="PANTHER" id="PTHR11808">
    <property type="entry name" value="TRANS-SULFURATION ENZYME FAMILY MEMBER"/>
    <property type="match status" value="1"/>
</dbReference>
<dbReference type="GO" id="GO:0005737">
    <property type="term" value="C:cytoplasm"/>
    <property type="evidence" value="ECO:0007669"/>
    <property type="project" value="TreeGrafter"/>
</dbReference>
<reference evidence="4 5" key="1">
    <citation type="journal article" date="2018" name="Genome Biol. Evol.">
        <title>Multiple Roots of Fruiting Body Formation in Amoebozoa.</title>
        <authorList>
            <person name="Hillmann F."/>
            <person name="Forbes G."/>
            <person name="Novohradska S."/>
            <person name="Ferling I."/>
            <person name="Riege K."/>
            <person name="Groth M."/>
            <person name="Westermann M."/>
            <person name="Marz M."/>
            <person name="Spaller T."/>
            <person name="Winckler T."/>
            <person name="Schaap P."/>
            <person name="Glockner G."/>
        </authorList>
    </citation>
    <scope>NUCLEOTIDE SEQUENCE [LARGE SCALE GENOMIC DNA]</scope>
    <source>
        <strain evidence="4 5">Jena</strain>
    </source>
</reference>
<name>A0A2P6NIX6_9EUKA</name>
<dbReference type="GO" id="GO:0030170">
    <property type="term" value="F:pyridoxal phosphate binding"/>
    <property type="evidence" value="ECO:0007669"/>
    <property type="project" value="InterPro"/>
</dbReference>
<dbReference type="Gene3D" id="3.90.1150.10">
    <property type="entry name" value="Aspartate Aminotransferase, domain 1"/>
    <property type="match status" value="1"/>
</dbReference>
<dbReference type="GO" id="GO:0016846">
    <property type="term" value="F:carbon-sulfur lyase activity"/>
    <property type="evidence" value="ECO:0007669"/>
    <property type="project" value="TreeGrafter"/>
</dbReference>
<dbReference type="InterPro" id="IPR015421">
    <property type="entry name" value="PyrdxlP-dep_Trfase_major"/>
</dbReference>
<evidence type="ECO:0000256" key="2">
    <source>
        <dbReference type="ARBA" id="ARBA00022898"/>
    </source>
</evidence>
<dbReference type="InterPro" id="IPR054542">
    <property type="entry name" value="Cys_met_metab_PP"/>
</dbReference>
<sequence>MSENITYGLSTLAIHADAGYGPDPLEVSPAISVSTIWRYPENPDEWKSAKERAALLKEHADKNKTEEVSLAPDAVDPNFGIPFIYSRDTQPVALRVERTLSKMVGAHVVSYRSGLAAAAALITHLNPKRISIGDGYHGTHGVISVLKRLSNVQVLPLDCAEGDLHEGDLIWLETPVNPLGTSFDIEAFAKKAHGRGAWLVVDSTFAPPPLQDPFQQGADYVHHSATKYFGGHSDLLAGLILTKSKEAKKRLISDRLVMGNLPGSLEAWLLLRSLRTYALRIERQSRTAEALANLLDRFRRDEEFCKEKGVEPGLVIAVTHSSLQGDDFVKKQMPGGYGPVLSLSLVTASVTKRFPGYLKLFFHSTSLGGTESLVEWRAMSDPSVDDRLIRMSVGCEDTSDLERDITLALVSCGRFWRSGTPAASKEE</sequence>
<dbReference type="InterPro" id="IPR000277">
    <property type="entry name" value="Cys/Met-Metab_PyrdxlP-dep_enz"/>
</dbReference>
<comment type="cofactor">
    <cofactor evidence="1 3">
        <name>pyridoxal 5'-phosphate</name>
        <dbReference type="ChEBI" id="CHEBI:597326"/>
    </cofactor>
</comment>
<organism evidence="4 5">
    <name type="scientific">Planoprotostelium fungivorum</name>
    <dbReference type="NCBI Taxonomy" id="1890364"/>
    <lineage>
        <taxon>Eukaryota</taxon>
        <taxon>Amoebozoa</taxon>
        <taxon>Evosea</taxon>
        <taxon>Variosea</taxon>
        <taxon>Cavosteliida</taxon>
        <taxon>Cavosteliaceae</taxon>
        <taxon>Planoprotostelium</taxon>
    </lineage>
</organism>
<protein>
    <recommendedName>
        <fullName evidence="6">Cystathionine gamma-synthase</fullName>
    </recommendedName>
</protein>
<evidence type="ECO:0000313" key="5">
    <source>
        <dbReference type="Proteomes" id="UP000241769"/>
    </source>
</evidence>
<dbReference type="InterPro" id="IPR015424">
    <property type="entry name" value="PyrdxlP-dep_Trfase"/>
</dbReference>
<dbReference type="AlphaFoldDB" id="A0A2P6NIX6"/>
<accession>A0A2P6NIX6</accession>
<dbReference type="EMBL" id="MDYQ01000073">
    <property type="protein sequence ID" value="PRP83892.1"/>
    <property type="molecule type" value="Genomic_DNA"/>
</dbReference>
<evidence type="ECO:0008006" key="6">
    <source>
        <dbReference type="Google" id="ProtNLM"/>
    </source>
</evidence>
<dbReference type="GO" id="GO:0019346">
    <property type="term" value="P:transsulfuration"/>
    <property type="evidence" value="ECO:0007669"/>
    <property type="project" value="InterPro"/>
</dbReference>
<comment type="caution">
    <text evidence="4">The sequence shown here is derived from an EMBL/GenBank/DDBJ whole genome shotgun (WGS) entry which is preliminary data.</text>
</comment>
<dbReference type="PANTHER" id="PTHR11808:SF35">
    <property type="entry name" value="CYSTATHIONINE GAMMA-SYNTHASE (AFU_ORTHOLOGUE AFUA_7G01590)"/>
    <property type="match status" value="1"/>
</dbReference>
<dbReference type="STRING" id="1890364.A0A2P6NIX6"/>
<gene>
    <name evidence="4" type="ORF">PROFUN_08829</name>
</gene>
<proteinExistence type="inferred from homology"/>
<dbReference type="InterPro" id="IPR015422">
    <property type="entry name" value="PyrdxlP-dep_Trfase_small"/>
</dbReference>